<dbReference type="GO" id="GO:0031932">
    <property type="term" value="C:TORC2 complex"/>
    <property type="evidence" value="ECO:0007669"/>
    <property type="project" value="TreeGrafter"/>
</dbReference>
<dbReference type="eggNOG" id="KOG0891">
    <property type="taxonomic scope" value="Eukaryota"/>
</dbReference>
<organism evidence="3">
    <name type="scientific">Caenorhabditis brenneri</name>
    <name type="common">Nematode worm</name>
    <dbReference type="NCBI Taxonomy" id="135651"/>
    <lineage>
        <taxon>Eukaryota</taxon>
        <taxon>Metazoa</taxon>
        <taxon>Ecdysozoa</taxon>
        <taxon>Nematoda</taxon>
        <taxon>Chromadorea</taxon>
        <taxon>Rhabditida</taxon>
        <taxon>Rhabditina</taxon>
        <taxon>Rhabditomorpha</taxon>
        <taxon>Rhabditoidea</taxon>
        <taxon>Rhabditidae</taxon>
        <taxon>Peloderinae</taxon>
        <taxon>Caenorhabditis</taxon>
    </lineage>
</organism>
<reference evidence="3" key="1">
    <citation type="submission" date="2011-07" db="EMBL/GenBank/DDBJ databases">
        <authorList>
            <consortium name="Caenorhabditis brenneri Sequencing and Analysis Consortium"/>
            <person name="Wilson R.K."/>
        </authorList>
    </citation>
    <scope>NUCLEOTIDE SEQUENCE [LARGE SCALE GENOMIC DNA]</scope>
    <source>
        <strain evidence="3">PB2801</strain>
    </source>
</reference>
<dbReference type="InterPro" id="IPR016024">
    <property type="entry name" value="ARM-type_fold"/>
</dbReference>
<dbReference type="GO" id="GO:0004674">
    <property type="term" value="F:protein serine/threonine kinase activity"/>
    <property type="evidence" value="ECO:0007669"/>
    <property type="project" value="TreeGrafter"/>
</dbReference>
<dbReference type="Proteomes" id="UP000008068">
    <property type="component" value="Unassembled WGS sequence"/>
</dbReference>
<dbReference type="SUPFAM" id="SSF48371">
    <property type="entry name" value="ARM repeat"/>
    <property type="match status" value="1"/>
</dbReference>
<accession>G0NZ40</accession>
<sequence length="599" mass="68463">MGIRPSIFEFFTGELPLTEYWLASNHPQVYHFVCCHSHRTFESVSAISKGMDIKMREMNEVFGSLADVYMTSAQLKSNFQMQDLTVQNRMLSEGYVNEIAKQDEHISRASIQLGDLFETIPYVDNVLSPNLFPTRIWSEIQRRSDELSIGYYGFIGALYHLASETCPSLAKAHLKMAKWAYEMTQTKNCQEILPFTSYAFGQSQQEHDELWNCLETTCLVNLEKQVRNLINDVARANMLLSPGSHFLRAWEIISEHKRKFLSIAVSSYFQFIHSMSGDCDSLPYSRKEETTLATLRILELLVKHGDILIDVINDGLSTTNVHIWKEILRQLFARLSHPSNHIRKTLVDLISRICTAAPHAVVFQVVSGAASSTSTEIGEDLEEQQNDDRNRVRACCEQLQTKMAQSYPSLVRDVSLFVAELERINLLNEEKWSVVLGTMEHEMEKRLKLIRTENNKTEMAMHLMPAMKDDIIAKKTILLTPKTKNEEEFVTTFAELLTNAHEESRQSRLISPEKSWALFKNLIANFVYRNIKKGMQLFEKEEISPYLANLVNSCVPMPGQESVEFDRVVSIALVSKQVTILPTKTRPKKLGFIGSDGKQ</sequence>
<evidence type="ECO:0000313" key="3">
    <source>
        <dbReference type="Proteomes" id="UP000008068"/>
    </source>
</evidence>
<dbReference type="GO" id="GO:0031931">
    <property type="term" value="C:TORC1 complex"/>
    <property type="evidence" value="ECO:0007669"/>
    <property type="project" value="TreeGrafter"/>
</dbReference>
<dbReference type="AlphaFoldDB" id="G0NZ40"/>
<dbReference type="OrthoDB" id="10065496at2759"/>
<dbReference type="PROSITE" id="PS51189">
    <property type="entry name" value="FAT"/>
    <property type="match status" value="1"/>
</dbReference>
<dbReference type="GO" id="GO:0031929">
    <property type="term" value="P:TOR signaling"/>
    <property type="evidence" value="ECO:0007669"/>
    <property type="project" value="TreeGrafter"/>
</dbReference>
<proteinExistence type="predicted"/>
<dbReference type="InParanoid" id="G0NZ40"/>
<dbReference type="InterPro" id="IPR014009">
    <property type="entry name" value="PIK_FAT"/>
</dbReference>
<name>G0NZ40_CAEBE</name>
<evidence type="ECO:0000259" key="1">
    <source>
        <dbReference type="PROSITE" id="PS51189"/>
    </source>
</evidence>
<dbReference type="GO" id="GO:0005737">
    <property type="term" value="C:cytoplasm"/>
    <property type="evidence" value="ECO:0007669"/>
    <property type="project" value="TreeGrafter"/>
</dbReference>
<feature type="domain" description="FAT" evidence="1">
    <location>
        <begin position="1"/>
        <end position="371"/>
    </location>
</feature>
<dbReference type="InterPro" id="IPR050517">
    <property type="entry name" value="DDR_Repair_Kinase"/>
</dbReference>
<dbReference type="GO" id="GO:0016242">
    <property type="term" value="P:negative regulation of macroautophagy"/>
    <property type="evidence" value="ECO:0007669"/>
    <property type="project" value="TreeGrafter"/>
</dbReference>
<dbReference type="PANTHER" id="PTHR11139:SF119">
    <property type="entry name" value="SERINE_THREONINE-PROTEIN KINASE SMG1"/>
    <property type="match status" value="1"/>
</dbReference>
<gene>
    <name evidence="2" type="ORF">CAEBREN_32493</name>
</gene>
<dbReference type="PANTHER" id="PTHR11139">
    <property type="entry name" value="ATAXIA TELANGIECTASIA MUTATED ATM -RELATED"/>
    <property type="match status" value="1"/>
</dbReference>
<evidence type="ECO:0000313" key="2">
    <source>
        <dbReference type="EMBL" id="EGT41062.1"/>
    </source>
</evidence>
<dbReference type="GO" id="GO:0005634">
    <property type="term" value="C:nucleus"/>
    <property type="evidence" value="ECO:0007669"/>
    <property type="project" value="TreeGrafter"/>
</dbReference>
<dbReference type="EMBL" id="GL379987">
    <property type="protein sequence ID" value="EGT41062.1"/>
    <property type="molecule type" value="Genomic_DNA"/>
</dbReference>
<dbReference type="HOGENOM" id="CLU_455783_0_0_1"/>
<protein>
    <recommendedName>
        <fullName evidence="1">FAT domain-containing protein</fullName>
    </recommendedName>
</protein>
<keyword evidence="3" id="KW-1185">Reference proteome</keyword>
<dbReference type="STRING" id="135651.G0NZ40"/>